<comment type="similarity">
    <text evidence="2">Belongs to the ABC-4 integral membrane protein family. LolC/E subfamily.</text>
</comment>
<evidence type="ECO:0000259" key="8">
    <source>
        <dbReference type="Pfam" id="PF02687"/>
    </source>
</evidence>
<evidence type="ECO:0000256" key="7">
    <source>
        <dbReference type="SAM" id="Phobius"/>
    </source>
</evidence>
<dbReference type="PANTHER" id="PTHR30489:SF0">
    <property type="entry name" value="LIPOPROTEIN-RELEASING SYSTEM TRANSMEMBRANE PROTEIN LOLE"/>
    <property type="match status" value="1"/>
</dbReference>
<keyword evidence="4 7" id="KW-0812">Transmembrane</keyword>
<keyword evidence="5 7" id="KW-1133">Transmembrane helix</keyword>
<feature type="transmembrane region" description="Helical" evidence="7">
    <location>
        <begin position="355"/>
        <end position="376"/>
    </location>
</feature>
<protein>
    <submittedName>
        <fullName evidence="9">ABC transporter permease</fullName>
    </submittedName>
</protein>
<dbReference type="Pfam" id="PF02687">
    <property type="entry name" value="FtsX"/>
    <property type="match status" value="1"/>
</dbReference>
<evidence type="ECO:0000256" key="5">
    <source>
        <dbReference type="ARBA" id="ARBA00022989"/>
    </source>
</evidence>
<keyword evidence="6 7" id="KW-0472">Membrane</keyword>
<dbReference type="InterPro" id="IPR051447">
    <property type="entry name" value="Lipoprotein-release_system"/>
</dbReference>
<evidence type="ECO:0000256" key="1">
    <source>
        <dbReference type="ARBA" id="ARBA00004651"/>
    </source>
</evidence>
<dbReference type="RefSeq" id="WP_153837350.1">
    <property type="nucleotide sequence ID" value="NZ_VOIX01000001.1"/>
</dbReference>
<evidence type="ECO:0000256" key="4">
    <source>
        <dbReference type="ARBA" id="ARBA00022692"/>
    </source>
</evidence>
<evidence type="ECO:0000313" key="9">
    <source>
        <dbReference type="EMBL" id="MRJ18989.1"/>
    </source>
</evidence>
<feature type="domain" description="ABC3 transporter permease C-terminal" evidence="8">
    <location>
        <begin position="269"/>
        <end position="386"/>
    </location>
</feature>
<feature type="transmembrane region" description="Helical" evidence="7">
    <location>
        <begin position="265"/>
        <end position="290"/>
    </location>
</feature>
<sequence>MRIGLVTSLAWQDYRNDGWLSACSVLALVSVIAPLLVLFGLKFGLVSSLTERLETDPSTREIIPLGGGRFSAAFIEQLGQRSDVAFALPRTRQIAATAQVGALTVEMLPTAAGDPLLAGLPMPRGLDQIVLSHTAAEKLAARPGDWLETRFARQVAGQVEAQRTRLQVLAVLPLAAFARDGLFADLGLLEAAEDYRDGRAVPVLGWAGGEVGSSEQRVYPAFRLYARNLTDVEPLRVFFAGQNLLVSTQANTIAQVQSLSRNLSIVFWIIAGLALAGAFAAIFAATLAAVARKRRELSVLRLLGFSTGALLLFVLLQALYSAGFAAVLSGGLYGLAEAAVNKLFMQVPGEYASHLLARHYGLALVAVLGVSIVAAAGGGWRVARIQASEGIRDV</sequence>
<comment type="subcellular location">
    <subcellularLocation>
        <location evidence="1">Cell membrane</location>
        <topology evidence="1">Multi-pass membrane protein</topology>
    </subcellularLocation>
</comment>
<dbReference type="GO" id="GO:0098797">
    <property type="term" value="C:plasma membrane protein complex"/>
    <property type="evidence" value="ECO:0007669"/>
    <property type="project" value="TreeGrafter"/>
</dbReference>
<evidence type="ECO:0000256" key="3">
    <source>
        <dbReference type="ARBA" id="ARBA00022475"/>
    </source>
</evidence>
<evidence type="ECO:0000256" key="2">
    <source>
        <dbReference type="ARBA" id="ARBA00005236"/>
    </source>
</evidence>
<proteinExistence type="inferred from homology"/>
<keyword evidence="3" id="KW-1003">Cell membrane</keyword>
<evidence type="ECO:0000313" key="10">
    <source>
        <dbReference type="Proteomes" id="UP000432048"/>
    </source>
</evidence>
<name>A0A646NSF1_9PSED</name>
<dbReference type="InterPro" id="IPR003838">
    <property type="entry name" value="ABC3_permease_C"/>
</dbReference>
<accession>A0A646NSF1</accession>
<dbReference type="PANTHER" id="PTHR30489">
    <property type="entry name" value="LIPOPROTEIN-RELEASING SYSTEM TRANSMEMBRANE PROTEIN LOLE"/>
    <property type="match status" value="1"/>
</dbReference>
<dbReference type="Proteomes" id="UP000432048">
    <property type="component" value="Unassembled WGS sequence"/>
</dbReference>
<gene>
    <name evidence="9" type="ORF">FRT60_01320</name>
</gene>
<dbReference type="GO" id="GO:0044874">
    <property type="term" value="P:lipoprotein localization to outer membrane"/>
    <property type="evidence" value="ECO:0007669"/>
    <property type="project" value="TreeGrafter"/>
</dbReference>
<reference evidence="9 10" key="1">
    <citation type="submission" date="2019-08" db="EMBL/GenBank/DDBJ databases">
        <title>Pseudomonas haemolytica sp. nov. isolated from raw milk and skim milk concentrate.</title>
        <authorList>
            <person name="Hofmann K."/>
            <person name="Huptas C."/>
            <person name="Doll E."/>
            <person name="Scherer S."/>
            <person name="Wenning M."/>
        </authorList>
    </citation>
    <scope>NUCLEOTIDE SEQUENCE [LARGE SCALE GENOMIC DNA]</scope>
    <source>
        <strain evidence="9 10">DSM 108988</strain>
    </source>
</reference>
<organism evidence="9 10">
    <name type="scientific">Pseudomonas haemolytica</name>
    <dbReference type="NCBI Taxonomy" id="2600065"/>
    <lineage>
        <taxon>Bacteria</taxon>
        <taxon>Pseudomonadati</taxon>
        <taxon>Pseudomonadota</taxon>
        <taxon>Gammaproteobacteria</taxon>
        <taxon>Pseudomonadales</taxon>
        <taxon>Pseudomonadaceae</taxon>
        <taxon>Pseudomonas</taxon>
    </lineage>
</organism>
<feature type="transmembrane region" description="Helical" evidence="7">
    <location>
        <begin position="302"/>
        <end position="335"/>
    </location>
</feature>
<dbReference type="EMBL" id="VOIX01000001">
    <property type="protein sequence ID" value="MRJ18989.1"/>
    <property type="molecule type" value="Genomic_DNA"/>
</dbReference>
<evidence type="ECO:0000256" key="6">
    <source>
        <dbReference type="ARBA" id="ARBA00023136"/>
    </source>
</evidence>
<comment type="caution">
    <text evidence="9">The sequence shown here is derived from an EMBL/GenBank/DDBJ whole genome shotgun (WGS) entry which is preliminary data.</text>
</comment>
<feature type="transmembrane region" description="Helical" evidence="7">
    <location>
        <begin position="20"/>
        <end position="41"/>
    </location>
</feature>
<dbReference type="AlphaFoldDB" id="A0A646NSF1"/>